<feature type="transmembrane region" description="Helical" evidence="6">
    <location>
        <begin position="223"/>
        <end position="246"/>
    </location>
</feature>
<dbReference type="PANTHER" id="PTHR42770">
    <property type="entry name" value="AMINO ACID TRANSPORTER-RELATED"/>
    <property type="match status" value="1"/>
</dbReference>
<feature type="transmembrane region" description="Helical" evidence="6">
    <location>
        <begin position="47"/>
        <end position="66"/>
    </location>
</feature>
<evidence type="ECO:0000256" key="1">
    <source>
        <dbReference type="ARBA" id="ARBA00004651"/>
    </source>
</evidence>
<reference evidence="7 8" key="1">
    <citation type="submission" date="2021-08" db="EMBL/GenBank/DDBJ databases">
        <title>Comparative Genomics Analysis of the Genus Qipengyuania Reveals Extensive Genetic Diversity and Metabolic Versatility, Including the Description of Fifteen Novel Species.</title>
        <authorList>
            <person name="Liu Y."/>
        </authorList>
    </citation>
    <scope>NUCLEOTIDE SEQUENCE [LARGE SCALE GENOMIC DNA]</scope>
    <source>
        <strain evidence="7 8">GH25</strain>
    </source>
</reference>
<accession>A0ABS7JE96</accession>
<evidence type="ECO:0000313" key="8">
    <source>
        <dbReference type="Proteomes" id="UP000776651"/>
    </source>
</evidence>
<evidence type="ECO:0000256" key="2">
    <source>
        <dbReference type="ARBA" id="ARBA00022475"/>
    </source>
</evidence>
<keyword evidence="5 6" id="KW-0472">Membrane</keyword>
<evidence type="ECO:0000256" key="4">
    <source>
        <dbReference type="ARBA" id="ARBA00022989"/>
    </source>
</evidence>
<keyword evidence="4 6" id="KW-1133">Transmembrane helix</keyword>
<keyword evidence="2" id="KW-1003">Cell membrane</keyword>
<dbReference type="Proteomes" id="UP000776651">
    <property type="component" value="Unassembled WGS sequence"/>
</dbReference>
<keyword evidence="3 6" id="KW-0812">Transmembrane</keyword>
<dbReference type="RefSeq" id="WP_221597752.1">
    <property type="nucleotide sequence ID" value="NZ_JAIGNQ010000002.1"/>
</dbReference>
<feature type="transmembrane region" description="Helical" evidence="6">
    <location>
        <begin position="12"/>
        <end position="41"/>
    </location>
</feature>
<evidence type="ECO:0000256" key="6">
    <source>
        <dbReference type="SAM" id="Phobius"/>
    </source>
</evidence>
<evidence type="ECO:0000256" key="5">
    <source>
        <dbReference type="ARBA" id="ARBA00023136"/>
    </source>
</evidence>
<keyword evidence="8" id="KW-1185">Reference proteome</keyword>
<organism evidence="7 8">
    <name type="scientific">Qipengyuania pacifica</name>
    <dbReference type="NCBI Taxonomy" id="2860199"/>
    <lineage>
        <taxon>Bacteria</taxon>
        <taxon>Pseudomonadati</taxon>
        <taxon>Pseudomonadota</taxon>
        <taxon>Alphaproteobacteria</taxon>
        <taxon>Sphingomonadales</taxon>
        <taxon>Erythrobacteraceae</taxon>
        <taxon>Qipengyuania</taxon>
    </lineage>
</organism>
<dbReference type="InterPro" id="IPR050367">
    <property type="entry name" value="APC_superfamily"/>
</dbReference>
<dbReference type="Gene3D" id="1.20.1740.10">
    <property type="entry name" value="Amino acid/polyamine transporter I"/>
    <property type="match status" value="1"/>
</dbReference>
<dbReference type="PIRSF" id="PIRSF006060">
    <property type="entry name" value="AA_transporter"/>
    <property type="match status" value="1"/>
</dbReference>
<dbReference type="InterPro" id="IPR002293">
    <property type="entry name" value="AA/rel_permease1"/>
</dbReference>
<dbReference type="Pfam" id="PF13520">
    <property type="entry name" value="AA_permease_2"/>
    <property type="match status" value="1"/>
</dbReference>
<comment type="subcellular location">
    <subcellularLocation>
        <location evidence="1">Cell membrane</location>
        <topology evidence="1">Multi-pass membrane protein</topology>
    </subcellularLocation>
</comment>
<proteinExistence type="predicted"/>
<dbReference type="PANTHER" id="PTHR42770:SF7">
    <property type="entry name" value="MEMBRANE PROTEIN"/>
    <property type="match status" value="1"/>
</dbReference>
<dbReference type="EMBL" id="JAIGNQ010000002">
    <property type="protein sequence ID" value="MBX7488352.1"/>
    <property type="molecule type" value="Genomic_DNA"/>
</dbReference>
<evidence type="ECO:0000313" key="7">
    <source>
        <dbReference type="EMBL" id="MBX7488352.1"/>
    </source>
</evidence>
<feature type="transmembrane region" description="Helical" evidence="6">
    <location>
        <begin position="195"/>
        <end position="211"/>
    </location>
</feature>
<feature type="transmembrane region" description="Helical" evidence="6">
    <location>
        <begin position="266"/>
        <end position="288"/>
    </location>
</feature>
<gene>
    <name evidence="7" type="ORF">K3177_07475</name>
</gene>
<comment type="caution">
    <text evidence="7">The sequence shown here is derived from an EMBL/GenBank/DDBJ whole genome shotgun (WGS) entry which is preliminary data.</text>
</comment>
<evidence type="ECO:0000256" key="3">
    <source>
        <dbReference type="ARBA" id="ARBA00022692"/>
    </source>
</evidence>
<name>A0ABS7JE96_9SPHN</name>
<protein>
    <submittedName>
        <fullName evidence="7">APC family permease</fullName>
    </submittedName>
</protein>
<feature type="transmembrane region" description="Helical" evidence="6">
    <location>
        <begin position="126"/>
        <end position="147"/>
    </location>
</feature>
<feature type="transmembrane region" description="Helical" evidence="6">
    <location>
        <begin position="398"/>
        <end position="416"/>
    </location>
</feature>
<sequence length="428" mass="45282">MDGKPLAPPRTMGLFGASLLPVNGMIGAGIFALPATLFLAVGDFAPWMILLGGLLFLPLTLTFAWLSARFEHSGGPILYGEAAFGRFVGFQAGWARYASAIVTVAANTHVMVSYLATLFPVLDGPVLRPLLVAGFIGFITIVNLFSLRSSVATLSALTAVKLLPLLALIVAGLFASDPRAGLVLPEFTDAESVVLLTYYAFIGFEYVVLPAGEMKNPKRDVPLALVAMLGAVTLLYMLVIWAYIAIDPGVAADSENPLALAADAAMGPAGAIAIVIAAAFSIGANNFAGGISLPRMTFGMAERGMLPRWFMAVSPRLDTPVNSILFYGAASIAFGLWEGFLVLALAGTLTRLLTYLIAAFALPVIEHREGRIDPVHGFVSILTVLSTLWVGTHADAQSWQVFGGLVVAGTLLYFVARQERPTEPLAPR</sequence>
<feature type="transmembrane region" description="Helical" evidence="6">
    <location>
        <begin position="87"/>
        <end position="106"/>
    </location>
</feature>
<feature type="transmembrane region" description="Helical" evidence="6">
    <location>
        <begin position="154"/>
        <end position="175"/>
    </location>
</feature>